<proteinExistence type="predicted"/>
<dbReference type="PANTHER" id="PTHR22803">
    <property type="entry name" value="MANNOSE, PHOSPHOLIPASE, LECTIN RECEPTOR RELATED"/>
    <property type="match status" value="1"/>
</dbReference>
<dbReference type="InterPro" id="IPR016187">
    <property type="entry name" value="CTDL_fold"/>
</dbReference>
<dbReference type="Gene3D" id="3.10.100.10">
    <property type="entry name" value="Mannose-Binding Protein A, subunit A"/>
    <property type="match status" value="1"/>
</dbReference>
<organism evidence="4 5">
    <name type="scientific">Periophthalmus magnuspinnatus</name>
    <dbReference type="NCBI Taxonomy" id="409849"/>
    <lineage>
        <taxon>Eukaryota</taxon>
        <taxon>Metazoa</taxon>
        <taxon>Chordata</taxon>
        <taxon>Craniata</taxon>
        <taxon>Vertebrata</taxon>
        <taxon>Euteleostomi</taxon>
        <taxon>Actinopterygii</taxon>
        <taxon>Neopterygii</taxon>
        <taxon>Teleostei</taxon>
        <taxon>Neoteleostei</taxon>
        <taxon>Acanthomorphata</taxon>
        <taxon>Gobiaria</taxon>
        <taxon>Gobiiformes</taxon>
        <taxon>Gobioidei</taxon>
        <taxon>Gobiidae</taxon>
        <taxon>Oxudercinae</taxon>
        <taxon>Periophthalmus</taxon>
    </lineage>
</organism>
<dbReference type="Ensembl" id="ENSPMGT00000000378.1">
    <property type="protein sequence ID" value="ENSPMGP00000000359.1"/>
    <property type="gene ID" value="ENSPMGG00000000370.1"/>
</dbReference>
<evidence type="ECO:0000256" key="2">
    <source>
        <dbReference type="SAM" id="SignalP"/>
    </source>
</evidence>
<reference evidence="4" key="2">
    <citation type="submission" date="2025-09" db="UniProtKB">
        <authorList>
            <consortium name="Ensembl"/>
        </authorList>
    </citation>
    <scope>IDENTIFICATION</scope>
</reference>
<evidence type="ECO:0000313" key="4">
    <source>
        <dbReference type="Ensembl" id="ENSPMGP00000000359.1"/>
    </source>
</evidence>
<name>A0A3B3Z743_9GOBI</name>
<evidence type="ECO:0000256" key="1">
    <source>
        <dbReference type="ARBA" id="ARBA00023157"/>
    </source>
</evidence>
<protein>
    <recommendedName>
        <fullName evidence="3">C-type lectin domain-containing protein</fullName>
    </recommendedName>
</protein>
<accession>A0A3B3Z743</accession>
<reference evidence="4" key="1">
    <citation type="submission" date="2025-08" db="UniProtKB">
        <authorList>
            <consortium name="Ensembl"/>
        </authorList>
    </citation>
    <scope>IDENTIFICATION</scope>
</reference>
<dbReference type="STRING" id="409849.ENSPMGP00000000359"/>
<dbReference type="InterPro" id="IPR050111">
    <property type="entry name" value="C-type_lectin/snaclec_domain"/>
</dbReference>
<dbReference type="PROSITE" id="PS50041">
    <property type="entry name" value="C_TYPE_LECTIN_2"/>
    <property type="match status" value="1"/>
</dbReference>
<dbReference type="SUPFAM" id="SSF56436">
    <property type="entry name" value="C-type lectin-like"/>
    <property type="match status" value="1"/>
</dbReference>
<dbReference type="InterPro" id="IPR018378">
    <property type="entry name" value="C-type_lectin_CS"/>
</dbReference>
<dbReference type="AlphaFoldDB" id="A0A3B3Z743"/>
<keyword evidence="5" id="KW-1185">Reference proteome</keyword>
<evidence type="ECO:0000259" key="3">
    <source>
        <dbReference type="PROSITE" id="PS50041"/>
    </source>
</evidence>
<keyword evidence="1" id="KW-1015">Disulfide bond</keyword>
<feature type="domain" description="C-type lectin" evidence="3">
    <location>
        <begin position="39"/>
        <end position="150"/>
    </location>
</feature>
<dbReference type="InterPro" id="IPR016186">
    <property type="entry name" value="C-type_lectin-like/link_sf"/>
</dbReference>
<dbReference type="CDD" id="cd00037">
    <property type="entry name" value="CLECT"/>
    <property type="match status" value="1"/>
</dbReference>
<evidence type="ECO:0000313" key="5">
    <source>
        <dbReference type="Proteomes" id="UP000261520"/>
    </source>
</evidence>
<feature type="chain" id="PRO_5017375392" description="C-type lectin domain-containing protein" evidence="2">
    <location>
        <begin position="22"/>
        <end position="169"/>
    </location>
</feature>
<dbReference type="PROSITE" id="PS00615">
    <property type="entry name" value="C_TYPE_LECTIN_1"/>
    <property type="match status" value="1"/>
</dbReference>
<dbReference type="SMART" id="SM00034">
    <property type="entry name" value="CLECT"/>
    <property type="match status" value="1"/>
</dbReference>
<dbReference type="InterPro" id="IPR001304">
    <property type="entry name" value="C-type_lectin-like"/>
</dbReference>
<sequence>IFSVFILVGLIHLQNFAGKLTLYFELRHITPLKLICWIINHNCFQICSYCFGKANNICQRQHSHLMSILDIHERLWVRTQVGTEIYWIGLTDQITEGVWEWTDGSTFLPYLAQGQPDNWNDNEDCGQVVGESNGQWNDENCDAKRRYICKYIEGKQKTFIFKGYNYILL</sequence>
<keyword evidence="2" id="KW-0732">Signal</keyword>
<dbReference type="Pfam" id="PF00059">
    <property type="entry name" value="Lectin_C"/>
    <property type="match status" value="1"/>
</dbReference>
<feature type="signal peptide" evidence="2">
    <location>
        <begin position="1"/>
        <end position="21"/>
    </location>
</feature>
<dbReference type="Proteomes" id="UP000261520">
    <property type="component" value="Unplaced"/>
</dbReference>